<sequence>MQLQASLSFLLILTLCLELRSELAQDTIKDLLPNVCAFPMEKGPCRTYVTRWFFNFETGECELFAYGGCGGNSNNFSRKEKCEKFCKFT</sequence>
<keyword evidence="3" id="KW-1015">Disulfide bond</keyword>
<evidence type="ECO:0000256" key="1">
    <source>
        <dbReference type="ARBA" id="ARBA00022690"/>
    </source>
</evidence>
<comment type="caution">
    <text evidence="6">The sequence shown here is derived from an EMBL/GenBank/DDBJ whole genome shotgun (WGS) entry which is preliminary data.</text>
</comment>
<dbReference type="Gene3D" id="4.10.410.10">
    <property type="entry name" value="Pancreatic trypsin inhibitor Kunitz domain"/>
    <property type="match status" value="1"/>
</dbReference>
<name>A0A6D2WI68_PANTR</name>
<accession>A0A6D2WI68</accession>
<dbReference type="Proteomes" id="UP000236370">
    <property type="component" value="Unassembled WGS sequence"/>
</dbReference>
<organism evidence="6 7">
    <name type="scientific">Pan troglodytes</name>
    <name type="common">Chimpanzee</name>
    <dbReference type="NCBI Taxonomy" id="9598"/>
    <lineage>
        <taxon>Eukaryota</taxon>
        <taxon>Metazoa</taxon>
        <taxon>Chordata</taxon>
        <taxon>Craniata</taxon>
        <taxon>Vertebrata</taxon>
        <taxon>Euteleostomi</taxon>
        <taxon>Mammalia</taxon>
        <taxon>Eutheria</taxon>
        <taxon>Euarchontoglires</taxon>
        <taxon>Primates</taxon>
        <taxon>Haplorrhini</taxon>
        <taxon>Catarrhini</taxon>
        <taxon>Hominidae</taxon>
        <taxon>Pan</taxon>
    </lineage>
</organism>
<dbReference type="InterPro" id="IPR002223">
    <property type="entry name" value="Kunitz_BPTI"/>
</dbReference>
<dbReference type="GeneID" id="742527"/>
<dbReference type="OMA" id="VCAFPME"/>
<dbReference type="InterPro" id="IPR036880">
    <property type="entry name" value="Kunitz_BPTI_sf"/>
</dbReference>
<dbReference type="Pfam" id="PF00014">
    <property type="entry name" value="Kunitz_BPTI"/>
    <property type="match status" value="1"/>
</dbReference>
<dbReference type="EMBL" id="NBAG03000253">
    <property type="protein sequence ID" value="PNI59850.1"/>
    <property type="molecule type" value="Genomic_DNA"/>
</dbReference>
<dbReference type="PANTHER" id="PTHR10083">
    <property type="entry name" value="KUNITZ-TYPE PROTEASE INHIBITOR-RELATED"/>
    <property type="match status" value="1"/>
</dbReference>
<feature type="domain" description="BPTI/Kunitz inhibitor" evidence="5">
    <location>
        <begin position="36"/>
        <end position="86"/>
    </location>
</feature>
<dbReference type="PANTHER" id="PTHR10083:SF373">
    <property type="entry name" value="SERINE PEPTIDASE INHIBITOR, KUNITZ TYPE, 2"/>
    <property type="match status" value="1"/>
</dbReference>
<dbReference type="SMART" id="SM00131">
    <property type="entry name" value="KU"/>
    <property type="match status" value="1"/>
</dbReference>
<dbReference type="KEGG" id="ptr:742527"/>
<dbReference type="AlphaFoldDB" id="A0A6D2WI68"/>
<dbReference type="InterPro" id="IPR020901">
    <property type="entry name" value="Prtase_inh_Kunz-CS"/>
</dbReference>
<dbReference type="FunFam" id="4.10.410.10:FF:000002">
    <property type="entry name" value="WAP, follistatin/kazal, immunoglobulin, kunitz and netrin domain-containing 2"/>
    <property type="match status" value="1"/>
</dbReference>
<feature type="signal peptide" evidence="4">
    <location>
        <begin position="1"/>
        <end position="24"/>
    </location>
</feature>
<proteinExistence type="predicted"/>
<evidence type="ECO:0000256" key="3">
    <source>
        <dbReference type="ARBA" id="ARBA00023157"/>
    </source>
</evidence>
<dbReference type="SUPFAM" id="SSF57362">
    <property type="entry name" value="BPTI-like"/>
    <property type="match status" value="1"/>
</dbReference>
<gene>
    <name evidence="8" type="primary">SPINT3</name>
    <name evidence="6" type="ORF">CK820_G0019999</name>
</gene>
<evidence type="ECO:0000256" key="2">
    <source>
        <dbReference type="ARBA" id="ARBA00022900"/>
    </source>
</evidence>
<reference evidence="6 7" key="1">
    <citation type="submission" date="2017-12" db="EMBL/GenBank/DDBJ databases">
        <title>High-resolution comparative analysis of great ape genomes.</title>
        <authorList>
            <person name="Pollen A."/>
            <person name="Hastie A."/>
            <person name="Hormozdiari F."/>
            <person name="Dougherty M."/>
            <person name="Liu R."/>
            <person name="Chaisson M."/>
            <person name="Hoppe E."/>
            <person name="Hill C."/>
            <person name="Pang A."/>
            <person name="Hillier L."/>
            <person name="Baker C."/>
            <person name="Armstrong J."/>
            <person name="Shendure J."/>
            <person name="Paten B."/>
            <person name="Wilson R."/>
            <person name="Chao H."/>
            <person name="Schneider V."/>
            <person name="Ventura M."/>
            <person name="Kronenberg Z."/>
            <person name="Murali S."/>
            <person name="Gordon D."/>
            <person name="Cantsilieris S."/>
            <person name="Munson K."/>
            <person name="Nelson B."/>
            <person name="Raja A."/>
            <person name="Underwood J."/>
            <person name="Diekhans M."/>
            <person name="Fiddes I."/>
            <person name="Haussler D."/>
            <person name="Eichler E."/>
        </authorList>
    </citation>
    <scope>NUCLEOTIDE SEQUENCE [LARGE SCALE GENOMIC DNA]</scope>
    <source>
        <strain evidence="6">Yerkes chimp pedigree #C0471</strain>
    </source>
</reference>
<dbReference type="OrthoDB" id="4473401at2759"/>
<dbReference type="InterPro" id="IPR050098">
    <property type="entry name" value="TFPI/VKTCI-like"/>
</dbReference>
<dbReference type="CDD" id="cd00109">
    <property type="entry name" value="Kunitz-type"/>
    <property type="match status" value="1"/>
</dbReference>
<dbReference type="GO" id="GO:0004867">
    <property type="term" value="F:serine-type endopeptidase inhibitor activity"/>
    <property type="evidence" value="ECO:0007669"/>
    <property type="project" value="UniProtKB-KW"/>
</dbReference>
<keyword evidence="2" id="KW-0722">Serine protease inhibitor</keyword>
<keyword evidence="1" id="KW-0646">Protease inhibitor</keyword>
<evidence type="ECO:0000313" key="7">
    <source>
        <dbReference type="Proteomes" id="UP000236370"/>
    </source>
</evidence>
<evidence type="ECO:0000256" key="4">
    <source>
        <dbReference type="SAM" id="SignalP"/>
    </source>
</evidence>
<evidence type="ECO:0000259" key="5">
    <source>
        <dbReference type="PROSITE" id="PS50279"/>
    </source>
</evidence>
<feature type="chain" id="PRO_5025524305" evidence="4">
    <location>
        <begin position="25"/>
        <end position="89"/>
    </location>
</feature>
<dbReference type="PRINTS" id="PR00759">
    <property type="entry name" value="BASICPTASE"/>
</dbReference>
<dbReference type="PROSITE" id="PS00280">
    <property type="entry name" value="BPTI_KUNITZ_1"/>
    <property type="match status" value="1"/>
</dbReference>
<evidence type="ECO:0000313" key="6">
    <source>
        <dbReference type="EMBL" id="PNI59850.1"/>
    </source>
</evidence>
<dbReference type="PROSITE" id="PS50279">
    <property type="entry name" value="BPTI_KUNITZ_2"/>
    <property type="match status" value="1"/>
</dbReference>
<evidence type="ECO:0000313" key="8">
    <source>
        <dbReference type="VGNC" id="VGNC:9997"/>
    </source>
</evidence>
<protein>
    <submittedName>
        <fullName evidence="6">SPINT3 isoform 1</fullName>
    </submittedName>
</protein>
<dbReference type="VGNC" id="VGNC:9997">
    <property type="gene designation" value="SPINT3"/>
</dbReference>
<keyword evidence="4" id="KW-0732">Signal</keyword>
<dbReference type="RefSeq" id="XP_001145746.1">
    <property type="nucleotide sequence ID" value="XM_001145746.4"/>
</dbReference>